<sequence length="358" mass="39173">MLISLDSPEFSNTFSGLAPRVNLGPGTTFPVYVMYKGNYRGAWADYKTSVELIRKRLSATLSKSQTFCFAWSLTEVYYTLTHEQSFGEIVRLYGNAELRKVLLYHFGSWEYVIIGRTLREKISMQPDPLPLAPNELATTQAAMSPQIKPIASSQGSTDRSPQVTPPSQRTLPPSQPAALSPPVSPFTHTSGLSFMESPLRSAPSPTPTTSSTSASGSPSKRPLAALFDRSQSFISRTRSSTGQHRWGASIPSLGGRETAQIIEYAISTHVAEAMAVIQQSGRRFGLQYEVEVIDALMAQLALHRSDIKKPELEGAAEEAEETIHGDEEDNGDEGLYDTGEIELGRAGPGPSTRVRRNY</sequence>
<dbReference type="Proteomes" id="UP000044841">
    <property type="component" value="Unassembled WGS sequence"/>
</dbReference>
<feature type="compositionally biased region" description="Low complexity" evidence="1">
    <location>
        <begin position="201"/>
        <end position="219"/>
    </location>
</feature>
<protein>
    <submittedName>
        <fullName evidence="2">Uncharacterized protein</fullName>
    </submittedName>
</protein>
<accession>A0A0K6FLG7</accession>
<gene>
    <name evidence="2" type="ORF">RSOLAG22IIIB_02911</name>
</gene>
<keyword evidence="3" id="KW-1185">Reference proteome</keyword>
<feature type="compositionally biased region" description="Polar residues" evidence="1">
    <location>
        <begin position="151"/>
        <end position="170"/>
    </location>
</feature>
<organism evidence="2 3">
    <name type="scientific">Rhizoctonia solani</name>
    <dbReference type="NCBI Taxonomy" id="456999"/>
    <lineage>
        <taxon>Eukaryota</taxon>
        <taxon>Fungi</taxon>
        <taxon>Dikarya</taxon>
        <taxon>Basidiomycota</taxon>
        <taxon>Agaricomycotina</taxon>
        <taxon>Agaricomycetes</taxon>
        <taxon>Cantharellales</taxon>
        <taxon>Ceratobasidiaceae</taxon>
        <taxon>Rhizoctonia</taxon>
    </lineage>
</organism>
<feature type="compositionally biased region" description="Acidic residues" evidence="1">
    <location>
        <begin position="314"/>
        <end position="335"/>
    </location>
</feature>
<evidence type="ECO:0000313" key="2">
    <source>
        <dbReference type="EMBL" id="CUA66998.1"/>
    </source>
</evidence>
<feature type="region of interest" description="Disordered" evidence="1">
    <location>
        <begin position="150"/>
        <end position="223"/>
    </location>
</feature>
<name>A0A0K6FLG7_9AGAM</name>
<reference evidence="2 3" key="1">
    <citation type="submission" date="2015-07" db="EMBL/GenBank/DDBJ databases">
        <authorList>
            <person name="Noorani M."/>
        </authorList>
    </citation>
    <scope>NUCLEOTIDE SEQUENCE [LARGE SCALE GENOMIC DNA]</scope>
    <source>
        <strain evidence="2">BBA 69670</strain>
    </source>
</reference>
<evidence type="ECO:0000256" key="1">
    <source>
        <dbReference type="SAM" id="MobiDB-lite"/>
    </source>
</evidence>
<feature type="region of interest" description="Disordered" evidence="1">
    <location>
        <begin position="311"/>
        <end position="358"/>
    </location>
</feature>
<dbReference type="AlphaFoldDB" id="A0A0K6FLG7"/>
<dbReference type="EMBL" id="CYGV01000002">
    <property type="protein sequence ID" value="CUA66998.1"/>
    <property type="molecule type" value="Genomic_DNA"/>
</dbReference>
<proteinExistence type="predicted"/>
<evidence type="ECO:0000313" key="3">
    <source>
        <dbReference type="Proteomes" id="UP000044841"/>
    </source>
</evidence>